<gene>
    <name evidence="1" type="ORF">QVD17_08789</name>
</gene>
<dbReference type="EMBL" id="JAUHHV010000002">
    <property type="protein sequence ID" value="KAK1431960.1"/>
    <property type="molecule type" value="Genomic_DNA"/>
</dbReference>
<evidence type="ECO:0000313" key="1">
    <source>
        <dbReference type="EMBL" id="KAK1431960.1"/>
    </source>
</evidence>
<reference evidence="1" key="1">
    <citation type="journal article" date="2023" name="bioRxiv">
        <title>Improved chromosome-level genome assembly for marigold (Tagetes erecta).</title>
        <authorList>
            <person name="Jiang F."/>
            <person name="Yuan L."/>
            <person name="Wang S."/>
            <person name="Wang H."/>
            <person name="Xu D."/>
            <person name="Wang A."/>
            <person name="Fan W."/>
        </authorList>
    </citation>
    <scope>NUCLEOTIDE SEQUENCE</scope>
    <source>
        <strain evidence="1">WSJ</strain>
        <tissue evidence="1">Leaf</tissue>
    </source>
</reference>
<organism evidence="1 2">
    <name type="scientific">Tagetes erecta</name>
    <name type="common">African marigold</name>
    <dbReference type="NCBI Taxonomy" id="13708"/>
    <lineage>
        <taxon>Eukaryota</taxon>
        <taxon>Viridiplantae</taxon>
        <taxon>Streptophyta</taxon>
        <taxon>Embryophyta</taxon>
        <taxon>Tracheophyta</taxon>
        <taxon>Spermatophyta</taxon>
        <taxon>Magnoliopsida</taxon>
        <taxon>eudicotyledons</taxon>
        <taxon>Gunneridae</taxon>
        <taxon>Pentapetalae</taxon>
        <taxon>asterids</taxon>
        <taxon>campanulids</taxon>
        <taxon>Asterales</taxon>
        <taxon>Asteraceae</taxon>
        <taxon>Asteroideae</taxon>
        <taxon>Heliantheae alliance</taxon>
        <taxon>Tageteae</taxon>
        <taxon>Tagetes</taxon>
    </lineage>
</organism>
<evidence type="ECO:0000313" key="2">
    <source>
        <dbReference type="Proteomes" id="UP001229421"/>
    </source>
</evidence>
<protein>
    <submittedName>
        <fullName evidence="1">Uncharacterized protein</fullName>
    </submittedName>
</protein>
<keyword evidence="2" id="KW-1185">Reference proteome</keyword>
<dbReference type="AlphaFoldDB" id="A0AAD8KYA3"/>
<proteinExistence type="predicted"/>
<accession>A0AAD8KYA3</accession>
<dbReference type="Proteomes" id="UP001229421">
    <property type="component" value="Unassembled WGS sequence"/>
</dbReference>
<sequence>MFDPIALRLPAVLLSSSTAFTGIHGYDVAGIWMIFELGFKCYLMVWDCIQVMDLANGNFKEPKKLKEYTQGEGSKQ</sequence>
<name>A0AAD8KYA3_TARER</name>
<comment type="caution">
    <text evidence="1">The sequence shown here is derived from an EMBL/GenBank/DDBJ whole genome shotgun (WGS) entry which is preliminary data.</text>
</comment>